<evidence type="ECO:0000313" key="8">
    <source>
        <dbReference type="Proteomes" id="UP000730161"/>
    </source>
</evidence>
<dbReference type="PANTHER" id="PTHR40732">
    <property type="entry name" value="UPF0218 PROTEIN TK1697"/>
    <property type="match status" value="1"/>
</dbReference>
<comment type="pathway">
    <text evidence="6">Cofactor biosynthesis; coenzyme A biosynthesis.</text>
</comment>
<name>A0A8J7W770_9EURY</name>
<keyword evidence="5 6" id="KW-0342">GTP-binding</keyword>
<keyword evidence="3 6" id="KW-0418">Kinase</keyword>
<keyword evidence="1 6" id="KW-0808">Transferase</keyword>
<comment type="caution">
    <text evidence="6">Lacks conserved residue(s) required for the propagation of feature annotation.</text>
</comment>
<dbReference type="Proteomes" id="UP000730161">
    <property type="component" value="Unassembled WGS sequence"/>
</dbReference>
<comment type="similarity">
    <text evidence="6">Belongs to the GTP-dependent DPCK family.</text>
</comment>
<comment type="function">
    <text evidence="6">Catalyzes the GTP-dependent phosphorylation of the 3'-hydroxyl group of dephosphocoenzyme A to form coenzyme A (CoA).</text>
</comment>
<keyword evidence="4 6" id="KW-0173">Coenzyme A biosynthesis</keyword>
<evidence type="ECO:0000313" key="7">
    <source>
        <dbReference type="EMBL" id="MBR1369694.1"/>
    </source>
</evidence>
<evidence type="ECO:0000256" key="4">
    <source>
        <dbReference type="ARBA" id="ARBA00022993"/>
    </source>
</evidence>
<evidence type="ECO:0000256" key="1">
    <source>
        <dbReference type="ARBA" id="ARBA00022679"/>
    </source>
</evidence>
<sequence>MLRLPDEFRDLFKRPFGILFKTIDEVIPHLSGRAVYTVGDVVTDTLLSRGIYPDIAIIDGYTMRSPFLKTPLYAGARTIKVANPAGMITNELILGLDDAVSDTPALVFVEGEEDLAVIPLVLAAEDGAVILYGQPNEGVVLRLVDDEARMEARKLLTFFIDSNATFK</sequence>
<evidence type="ECO:0000256" key="5">
    <source>
        <dbReference type="ARBA" id="ARBA00023134"/>
    </source>
</evidence>
<keyword evidence="8" id="KW-1185">Reference proteome</keyword>
<dbReference type="Pfam" id="PF04019">
    <property type="entry name" value="DUF359"/>
    <property type="match status" value="1"/>
</dbReference>
<dbReference type="OrthoDB" id="15447at2157"/>
<comment type="caution">
    <text evidence="7">The sequence shown here is derived from an EMBL/GenBank/DDBJ whole genome shotgun (WGS) entry which is preliminary data.</text>
</comment>
<protein>
    <recommendedName>
        <fullName evidence="6">GTP-dependent dephospho-CoA kinase</fullName>
        <ecNumber evidence="6">2.7.1.237</ecNumber>
    </recommendedName>
    <alternativeName>
        <fullName evidence="6">Dephospho-coenzyme A kinase</fullName>
        <shortName evidence="6">DPCK</shortName>
    </alternativeName>
</protein>
<dbReference type="HAMAP" id="MF_00590">
    <property type="entry name" value="Dephospho_CoA_kinase_GTP_dep"/>
    <property type="match status" value="1"/>
</dbReference>
<dbReference type="EC" id="2.7.1.237" evidence="6"/>
<feature type="binding site" evidence="6">
    <location>
        <position position="41"/>
    </location>
    <ligand>
        <name>GTP</name>
        <dbReference type="ChEBI" id="CHEBI:37565"/>
    </ligand>
</feature>
<evidence type="ECO:0000256" key="6">
    <source>
        <dbReference type="HAMAP-Rule" id="MF_00590"/>
    </source>
</evidence>
<evidence type="ECO:0000256" key="3">
    <source>
        <dbReference type="ARBA" id="ARBA00022777"/>
    </source>
</evidence>
<dbReference type="InterPro" id="IPR007164">
    <property type="entry name" value="GTP-dep_dephospho-CoA_kin"/>
</dbReference>
<dbReference type="GO" id="GO:0016301">
    <property type="term" value="F:kinase activity"/>
    <property type="evidence" value="ECO:0007669"/>
    <property type="project" value="UniProtKB-UniRule"/>
</dbReference>
<dbReference type="PANTHER" id="PTHR40732:SF1">
    <property type="entry name" value="GTP-DEPENDENT DEPHOSPHO-COA KINASE"/>
    <property type="match status" value="1"/>
</dbReference>
<feature type="binding site" evidence="6">
    <location>
        <position position="42"/>
    </location>
    <ligand>
        <name>GTP</name>
        <dbReference type="ChEBI" id="CHEBI:37565"/>
    </ligand>
</feature>
<reference evidence="7" key="1">
    <citation type="submission" date="2014-12" db="EMBL/GenBank/DDBJ databases">
        <authorList>
            <person name="Huang H.-H."/>
            <person name="Chen S.-C."/>
            <person name="Lai M.-C."/>
        </authorList>
    </citation>
    <scope>NUCLEOTIDE SEQUENCE</scope>
    <source>
        <strain evidence="7">K1F9705b</strain>
    </source>
</reference>
<feature type="binding site" evidence="6">
    <location>
        <position position="59"/>
    </location>
    <ligand>
        <name>GTP</name>
        <dbReference type="ChEBI" id="CHEBI:37565"/>
    </ligand>
</feature>
<dbReference type="GO" id="GO:0015937">
    <property type="term" value="P:coenzyme A biosynthetic process"/>
    <property type="evidence" value="ECO:0007669"/>
    <property type="project" value="UniProtKB-UniRule"/>
</dbReference>
<dbReference type="PIRSF" id="PIRSF006533">
    <property type="entry name" value="UCP006533"/>
    <property type="match status" value="1"/>
</dbReference>
<dbReference type="UniPathway" id="UPA00241"/>
<evidence type="ECO:0000256" key="2">
    <source>
        <dbReference type="ARBA" id="ARBA00022741"/>
    </source>
</evidence>
<feature type="binding site" evidence="6">
    <location>
        <position position="40"/>
    </location>
    <ligand>
        <name>GTP</name>
        <dbReference type="ChEBI" id="CHEBI:37565"/>
    </ligand>
</feature>
<organism evidence="7 8">
    <name type="scientific">Methanocalculus chunghsingensis</name>
    <dbReference type="NCBI Taxonomy" id="156457"/>
    <lineage>
        <taxon>Archaea</taxon>
        <taxon>Methanobacteriati</taxon>
        <taxon>Methanobacteriota</taxon>
        <taxon>Stenosarchaea group</taxon>
        <taxon>Methanomicrobia</taxon>
        <taxon>Methanomicrobiales</taxon>
        <taxon>Methanocalculaceae</taxon>
        <taxon>Methanocalculus</taxon>
    </lineage>
</organism>
<dbReference type="GO" id="GO:0005525">
    <property type="term" value="F:GTP binding"/>
    <property type="evidence" value="ECO:0007669"/>
    <property type="project" value="UniProtKB-UniRule"/>
</dbReference>
<keyword evidence="2 6" id="KW-0547">Nucleotide-binding</keyword>
<accession>A0A8J7W770</accession>
<dbReference type="EMBL" id="JWHL01000017">
    <property type="protein sequence ID" value="MBR1369694.1"/>
    <property type="molecule type" value="Genomic_DNA"/>
</dbReference>
<proteinExistence type="inferred from homology"/>
<dbReference type="AlphaFoldDB" id="A0A8J7W770"/>
<dbReference type="RefSeq" id="WP_211531437.1">
    <property type="nucleotide sequence ID" value="NZ_JWHL01000017.1"/>
</dbReference>
<gene>
    <name evidence="7" type="ORF">RJ53_09500</name>
</gene>
<comment type="catalytic activity">
    <reaction evidence="6">
        <text>3'-dephospho-CoA + GTP = GDP + CoA + H(+)</text>
        <dbReference type="Rhea" id="RHEA:61156"/>
        <dbReference type="ChEBI" id="CHEBI:15378"/>
        <dbReference type="ChEBI" id="CHEBI:37565"/>
        <dbReference type="ChEBI" id="CHEBI:57287"/>
        <dbReference type="ChEBI" id="CHEBI:57328"/>
        <dbReference type="ChEBI" id="CHEBI:58189"/>
        <dbReference type="EC" id="2.7.1.237"/>
    </reaction>
</comment>
<feature type="binding site" evidence="6">
    <location>
        <position position="113"/>
    </location>
    <ligand>
        <name>GTP</name>
        <dbReference type="ChEBI" id="CHEBI:37565"/>
    </ligand>
</feature>